<sequence>MKVAVASTDGKKINLHFGDADQFFIFDICADENTFEEVRKKTKLPLEDHTERWRASIDLIEDCKAVLCSKIGKEPHIELRKMGIKAIKLDCNIKDAVKECSKHLKLDS</sequence>
<evidence type="ECO:0000313" key="2">
    <source>
        <dbReference type="EMBL" id="KZX15557.1"/>
    </source>
</evidence>
<dbReference type="STRING" id="47311.MBCUT_14290"/>
<dbReference type="RefSeq" id="WP_067259999.1">
    <property type="nucleotide sequence ID" value="NZ_LWMW01000115.1"/>
</dbReference>
<dbReference type="InterPro" id="IPR051840">
    <property type="entry name" value="NifX/NifY_domain"/>
</dbReference>
<evidence type="ECO:0000313" key="3">
    <source>
        <dbReference type="Proteomes" id="UP000077275"/>
    </source>
</evidence>
<organism evidence="2 3">
    <name type="scientific">Methanobrevibacter cuticularis</name>
    <dbReference type="NCBI Taxonomy" id="47311"/>
    <lineage>
        <taxon>Archaea</taxon>
        <taxon>Methanobacteriati</taxon>
        <taxon>Methanobacteriota</taxon>
        <taxon>Methanomada group</taxon>
        <taxon>Methanobacteria</taxon>
        <taxon>Methanobacteriales</taxon>
        <taxon>Methanobacteriaceae</taxon>
        <taxon>Methanobrevibacter</taxon>
    </lineage>
</organism>
<accession>A0A166CMX6</accession>
<reference evidence="2 3" key="1">
    <citation type="submission" date="2016-04" db="EMBL/GenBank/DDBJ databases">
        <title>Genome sequence of Methanobrevibacter cuticularis DSM 11139.</title>
        <authorList>
            <person name="Poehlein A."/>
            <person name="Seedorf H."/>
            <person name="Daniel R."/>
        </authorList>
    </citation>
    <scope>NUCLEOTIDE SEQUENCE [LARGE SCALE GENOMIC DNA]</scope>
    <source>
        <strain evidence="2 3">DSM 11139</strain>
    </source>
</reference>
<dbReference type="PANTHER" id="PTHR33937">
    <property type="entry name" value="IRON-MOLYBDENUM PROTEIN-RELATED-RELATED"/>
    <property type="match status" value="1"/>
</dbReference>
<dbReference type="Pfam" id="PF02579">
    <property type="entry name" value="Nitro_FeMo-Co"/>
    <property type="match status" value="1"/>
</dbReference>
<dbReference type="PATRIC" id="fig|47311.3.peg.1560"/>
<protein>
    <submittedName>
        <fullName evidence="2">FeMo cofactor biosynthesis protein NifB</fullName>
    </submittedName>
</protein>
<dbReference type="SUPFAM" id="SSF53146">
    <property type="entry name" value="Nitrogenase accessory factor-like"/>
    <property type="match status" value="1"/>
</dbReference>
<dbReference type="PANTHER" id="PTHR33937:SF2">
    <property type="entry name" value="DINITROGENASE IRON-MOLYBDENUM COFACTOR BIOSYNTHESIS DOMAIN-CONTAINING PROTEIN"/>
    <property type="match status" value="1"/>
</dbReference>
<keyword evidence="3" id="KW-1185">Reference proteome</keyword>
<dbReference type="InterPro" id="IPR036105">
    <property type="entry name" value="DiNase_FeMo-co_biosyn_sf"/>
</dbReference>
<feature type="domain" description="Dinitrogenase iron-molybdenum cofactor biosynthesis" evidence="1">
    <location>
        <begin position="9"/>
        <end position="100"/>
    </location>
</feature>
<proteinExistence type="predicted"/>
<dbReference type="Proteomes" id="UP000077275">
    <property type="component" value="Unassembled WGS sequence"/>
</dbReference>
<evidence type="ECO:0000259" key="1">
    <source>
        <dbReference type="Pfam" id="PF02579"/>
    </source>
</evidence>
<name>A0A166CMX6_9EURY</name>
<dbReference type="OrthoDB" id="85838at2157"/>
<gene>
    <name evidence="2" type="primary">nifB_3</name>
    <name evidence="2" type="ORF">MBCUT_14290</name>
</gene>
<dbReference type="InterPro" id="IPR003731">
    <property type="entry name" value="Di-Nase_FeMo-co_biosynth"/>
</dbReference>
<comment type="caution">
    <text evidence="2">The sequence shown here is derived from an EMBL/GenBank/DDBJ whole genome shotgun (WGS) entry which is preliminary data.</text>
</comment>
<dbReference type="Gene3D" id="3.30.420.130">
    <property type="entry name" value="Dinitrogenase iron-molybdenum cofactor biosynthesis domain"/>
    <property type="match status" value="1"/>
</dbReference>
<dbReference type="EMBL" id="LWMW01000115">
    <property type="protein sequence ID" value="KZX15557.1"/>
    <property type="molecule type" value="Genomic_DNA"/>
</dbReference>
<dbReference type="AlphaFoldDB" id="A0A166CMX6"/>